<dbReference type="Proteomes" id="UP000624703">
    <property type="component" value="Unassembled WGS sequence"/>
</dbReference>
<organism evidence="2 3">
    <name type="scientific">Persicirhabdus sediminis</name>
    <dbReference type="NCBI Taxonomy" id="454144"/>
    <lineage>
        <taxon>Bacteria</taxon>
        <taxon>Pseudomonadati</taxon>
        <taxon>Verrucomicrobiota</taxon>
        <taxon>Verrucomicrobiia</taxon>
        <taxon>Verrucomicrobiales</taxon>
        <taxon>Verrucomicrobiaceae</taxon>
        <taxon>Persicirhabdus</taxon>
    </lineage>
</organism>
<keyword evidence="1" id="KW-0812">Transmembrane</keyword>
<sequence>MSDSNSPYQTPRSSSDEVIMRMLAFEFELNGAQMIITGSWITGTELIYCNSKLISKIRSFRKKSHHLIEVNGQRYRVEIEISKIKHVHLICSIYQLHHLIGRYQIVTANPAPKSVRRILNCTYLLIFIAYAVFADIYNLPEAYWVLPCIIIIAGIIKWKSARYETETLFEAPRNAELELTQLSPAS</sequence>
<keyword evidence="3" id="KW-1185">Reference proteome</keyword>
<gene>
    <name evidence="2" type="ORF">JIN82_14000</name>
</gene>
<evidence type="ECO:0000313" key="3">
    <source>
        <dbReference type="Proteomes" id="UP000624703"/>
    </source>
</evidence>
<keyword evidence="1" id="KW-1133">Transmembrane helix</keyword>
<protein>
    <submittedName>
        <fullName evidence="2">Uncharacterized protein</fullName>
    </submittedName>
</protein>
<evidence type="ECO:0000313" key="2">
    <source>
        <dbReference type="EMBL" id="MBK1792271.1"/>
    </source>
</evidence>
<accession>A0A8J7MG96</accession>
<dbReference type="RefSeq" id="WP_200312284.1">
    <property type="nucleotide sequence ID" value="NZ_JAENIM010000044.1"/>
</dbReference>
<dbReference type="AlphaFoldDB" id="A0A8J7MG96"/>
<feature type="transmembrane region" description="Helical" evidence="1">
    <location>
        <begin position="142"/>
        <end position="158"/>
    </location>
</feature>
<name>A0A8J7MG96_9BACT</name>
<keyword evidence="1" id="KW-0472">Membrane</keyword>
<reference evidence="2" key="1">
    <citation type="submission" date="2021-01" db="EMBL/GenBank/DDBJ databases">
        <title>Modified the classification status of verrucomicrobia.</title>
        <authorList>
            <person name="Feng X."/>
        </authorList>
    </citation>
    <scope>NUCLEOTIDE SEQUENCE</scope>
    <source>
        <strain evidence="2">_KCTC 22039</strain>
    </source>
</reference>
<proteinExistence type="predicted"/>
<evidence type="ECO:0000256" key="1">
    <source>
        <dbReference type="SAM" id="Phobius"/>
    </source>
</evidence>
<feature type="transmembrane region" description="Helical" evidence="1">
    <location>
        <begin position="118"/>
        <end position="136"/>
    </location>
</feature>
<dbReference type="EMBL" id="JAENIM010000044">
    <property type="protein sequence ID" value="MBK1792271.1"/>
    <property type="molecule type" value="Genomic_DNA"/>
</dbReference>
<comment type="caution">
    <text evidence="2">The sequence shown here is derived from an EMBL/GenBank/DDBJ whole genome shotgun (WGS) entry which is preliminary data.</text>
</comment>